<dbReference type="EMBL" id="JAPWTK010000423">
    <property type="protein sequence ID" value="KAJ8940545.1"/>
    <property type="molecule type" value="Genomic_DNA"/>
</dbReference>
<sequence>MRILPNFNNCLGLKTQNNETIIVDCKEKSVEATEEDTKGISNSTDANPKRNTKQNKEENISRSVKNSSGCYKMIKPDGTEGTVCQKLDRAKGCEIISTPSSLYVEVFCYPLEKLGNTIFLKKLKASKTHKERDGEDLHLIEPKPGQCFKIHTKSQPHLYQNPRRPEYADLFESCTNWLRENKNCLGLRTQNNEVLVIFCRGDLKRRRPGCYKIINRDKREEVICQKVNKQEGCEVVTTRTNLTVVVYCNSRTGTSSGVVDVKDNKPKRE</sequence>
<gene>
    <name evidence="2" type="ORF">NQ318_003388</name>
</gene>
<protein>
    <submittedName>
        <fullName evidence="2">Uncharacterized protein</fullName>
    </submittedName>
</protein>
<dbReference type="AlphaFoldDB" id="A0AAV8XPS8"/>
<name>A0AAV8XPS8_9CUCU</name>
<reference evidence="2" key="1">
    <citation type="journal article" date="2023" name="Insect Mol. Biol.">
        <title>Genome sequencing provides insights into the evolution of gene families encoding plant cell wall-degrading enzymes in longhorned beetles.</title>
        <authorList>
            <person name="Shin N.R."/>
            <person name="Okamura Y."/>
            <person name="Kirsch R."/>
            <person name="Pauchet Y."/>
        </authorList>
    </citation>
    <scope>NUCLEOTIDE SEQUENCE</scope>
    <source>
        <strain evidence="2">AMC_N1</strain>
    </source>
</reference>
<evidence type="ECO:0000256" key="1">
    <source>
        <dbReference type="SAM" id="MobiDB-lite"/>
    </source>
</evidence>
<evidence type="ECO:0000313" key="2">
    <source>
        <dbReference type="EMBL" id="KAJ8940545.1"/>
    </source>
</evidence>
<accession>A0AAV8XPS8</accession>
<evidence type="ECO:0000313" key="3">
    <source>
        <dbReference type="Proteomes" id="UP001162162"/>
    </source>
</evidence>
<proteinExistence type="predicted"/>
<dbReference type="Proteomes" id="UP001162162">
    <property type="component" value="Unassembled WGS sequence"/>
</dbReference>
<keyword evidence="3" id="KW-1185">Reference proteome</keyword>
<organism evidence="2 3">
    <name type="scientific">Aromia moschata</name>
    <dbReference type="NCBI Taxonomy" id="1265417"/>
    <lineage>
        <taxon>Eukaryota</taxon>
        <taxon>Metazoa</taxon>
        <taxon>Ecdysozoa</taxon>
        <taxon>Arthropoda</taxon>
        <taxon>Hexapoda</taxon>
        <taxon>Insecta</taxon>
        <taxon>Pterygota</taxon>
        <taxon>Neoptera</taxon>
        <taxon>Endopterygota</taxon>
        <taxon>Coleoptera</taxon>
        <taxon>Polyphaga</taxon>
        <taxon>Cucujiformia</taxon>
        <taxon>Chrysomeloidea</taxon>
        <taxon>Cerambycidae</taxon>
        <taxon>Cerambycinae</taxon>
        <taxon>Callichromatini</taxon>
        <taxon>Aromia</taxon>
    </lineage>
</organism>
<feature type="region of interest" description="Disordered" evidence="1">
    <location>
        <begin position="34"/>
        <end position="64"/>
    </location>
</feature>
<comment type="caution">
    <text evidence="2">The sequence shown here is derived from an EMBL/GenBank/DDBJ whole genome shotgun (WGS) entry which is preliminary data.</text>
</comment>